<evidence type="ECO:0000313" key="17">
    <source>
        <dbReference type="EMBL" id="MBB4664501.1"/>
    </source>
</evidence>
<evidence type="ECO:0000256" key="4">
    <source>
        <dbReference type="ARBA" id="ARBA00008819"/>
    </source>
</evidence>
<dbReference type="CDD" id="cd16010">
    <property type="entry name" value="iPGM"/>
    <property type="match status" value="1"/>
</dbReference>
<feature type="binding site" evidence="9 13">
    <location>
        <position position="451"/>
    </location>
    <ligand>
        <name>Mn(2+)</name>
        <dbReference type="ChEBI" id="CHEBI:29035"/>
        <label>2</label>
    </ligand>
</feature>
<name>A0A840IJT2_9ACTN</name>
<comment type="caution">
    <text evidence="17">The sequence shown here is derived from an EMBL/GenBank/DDBJ whole genome shotgun (WGS) entry which is preliminary data.</text>
</comment>
<feature type="region of interest" description="Disordered" evidence="14">
    <location>
        <begin position="357"/>
        <end position="376"/>
    </location>
</feature>
<dbReference type="Pfam" id="PF06415">
    <property type="entry name" value="iPGM_N"/>
    <property type="match status" value="1"/>
</dbReference>
<dbReference type="GO" id="GO:0004619">
    <property type="term" value="F:phosphoglycerate mutase activity"/>
    <property type="evidence" value="ECO:0007669"/>
    <property type="project" value="UniProtKB-UniRule"/>
</dbReference>
<feature type="domain" description="BPG-independent PGAM N-terminal" evidence="16">
    <location>
        <begin position="91"/>
        <end position="305"/>
    </location>
</feature>
<evidence type="ECO:0000256" key="1">
    <source>
        <dbReference type="ARBA" id="ARBA00000370"/>
    </source>
</evidence>
<keyword evidence="6 9" id="KW-0324">Glycolysis</keyword>
<dbReference type="PANTHER" id="PTHR31637:SF0">
    <property type="entry name" value="2,3-BISPHOSPHOGLYCERATE-INDEPENDENT PHOSPHOGLYCERATE MUTASE"/>
    <property type="match status" value="1"/>
</dbReference>
<dbReference type="HAMAP" id="MF_01038">
    <property type="entry name" value="GpmI"/>
    <property type="match status" value="1"/>
</dbReference>
<dbReference type="EC" id="5.4.2.12" evidence="9 10"/>
<keyword evidence="8 9" id="KW-0413">Isomerase</keyword>
<evidence type="ECO:0000256" key="13">
    <source>
        <dbReference type="PIRSR" id="PIRSR001492-3"/>
    </source>
</evidence>
<dbReference type="Proteomes" id="UP000585272">
    <property type="component" value="Unassembled WGS sequence"/>
</dbReference>
<protein>
    <recommendedName>
        <fullName evidence="9 10">2,3-bisphosphoglycerate-independent phosphoglycerate mutase</fullName>
        <shortName evidence="9">BPG-independent PGAM</shortName>
        <shortName evidence="9">Phosphoglyceromutase</shortName>
        <shortName evidence="9">iPGM</shortName>
        <ecNumber evidence="9 10">5.4.2.12</ecNumber>
    </recommendedName>
</protein>
<proteinExistence type="inferred from homology"/>
<evidence type="ECO:0000256" key="7">
    <source>
        <dbReference type="ARBA" id="ARBA00023211"/>
    </source>
</evidence>
<evidence type="ECO:0000259" key="15">
    <source>
        <dbReference type="Pfam" id="PF01676"/>
    </source>
</evidence>
<evidence type="ECO:0000256" key="8">
    <source>
        <dbReference type="ARBA" id="ARBA00023235"/>
    </source>
</evidence>
<feature type="binding site" evidence="9 13">
    <location>
        <position position="409"/>
    </location>
    <ligand>
        <name>Mn(2+)</name>
        <dbReference type="ChEBI" id="CHEBI:29035"/>
        <label>1</label>
    </ligand>
</feature>
<dbReference type="PIRSF" id="PIRSF001492">
    <property type="entry name" value="IPGAM"/>
    <property type="match status" value="1"/>
</dbReference>
<keyword evidence="7 9" id="KW-0464">Manganese</keyword>
<evidence type="ECO:0000256" key="3">
    <source>
        <dbReference type="ARBA" id="ARBA00004798"/>
    </source>
</evidence>
<evidence type="ECO:0000256" key="2">
    <source>
        <dbReference type="ARBA" id="ARBA00002315"/>
    </source>
</evidence>
<dbReference type="SUPFAM" id="SSF53649">
    <property type="entry name" value="Alkaline phosphatase-like"/>
    <property type="match status" value="1"/>
</dbReference>
<dbReference type="InterPro" id="IPR036646">
    <property type="entry name" value="PGAM_B_sf"/>
</dbReference>
<dbReference type="GO" id="GO:0005737">
    <property type="term" value="C:cytoplasm"/>
    <property type="evidence" value="ECO:0007669"/>
    <property type="project" value="InterPro"/>
</dbReference>
<dbReference type="InterPro" id="IPR017850">
    <property type="entry name" value="Alkaline_phosphatase_core_sf"/>
</dbReference>
<feature type="domain" description="Metalloenzyme" evidence="15">
    <location>
        <begin position="14"/>
        <end position="505"/>
    </location>
</feature>
<dbReference type="GO" id="GO:0006096">
    <property type="term" value="P:glycolytic process"/>
    <property type="evidence" value="ECO:0007669"/>
    <property type="project" value="UniProtKB-UniRule"/>
</dbReference>
<feature type="binding site" evidence="9 13">
    <location>
        <position position="71"/>
    </location>
    <ligand>
        <name>Mn(2+)</name>
        <dbReference type="ChEBI" id="CHEBI:29035"/>
        <label>2</label>
    </ligand>
</feature>
<feature type="active site" description="Phosphoserine intermediate" evidence="9 11">
    <location>
        <position position="71"/>
    </location>
</feature>
<comment type="pathway">
    <text evidence="3 9">Carbohydrate degradation; glycolysis; pyruvate from D-glyceraldehyde 3-phosphate: step 3/5.</text>
</comment>
<dbReference type="GO" id="GO:0006007">
    <property type="term" value="P:glucose catabolic process"/>
    <property type="evidence" value="ECO:0007669"/>
    <property type="project" value="InterPro"/>
</dbReference>
<evidence type="ECO:0000256" key="5">
    <source>
        <dbReference type="ARBA" id="ARBA00022723"/>
    </source>
</evidence>
<dbReference type="InterPro" id="IPR011258">
    <property type="entry name" value="BPG-indep_PGM_N"/>
</dbReference>
<evidence type="ECO:0000256" key="9">
    <source>
        <dbReference type="HAMAP-Rule" id="MF_01038"/>
    </source>
</evidence>
<comment type="similarity">
    <text evidence="4 9">Belongs to the BPG-independent phosphoglycerate mutase family.</text>
</comment>
<feature type="binding site" evidence="9 12">
    <location>
        <begin position="267"/>
        <end position="270"/>
    </location>
    <ligand>
        <name>substrate</name>
    </ligand>
</feature>
<feature type="binding site" evidence="9 12">
    <location>
        <position position="194"/>
    </location>
    <ligand>
        <name>substrate</name>
    </ligand>
</feature>
<feature type="binding site" evidence="9 13">
    <location>
        <position position="413"/>
    </location>
    <ligand>
        <name>Mn(2+)</name>
        <dbReference type="ChEBI" id="CHEBI:29035"/>
        <label>1</label>
    </ligand>
</feature>
<evidence type="ECO:0000256" key="14">
    <source>
        <dbReference type="SAM" id="MobiDB-lite"/>
    </source>
</evidence>
<evidence type="ECO:0000256" key="12">
    <source>
        <dbReference type="PIRSR" id="PIRSR001492-2"/>
    </source>
</evidence>
<comment type="cofactor">
    <cofactor evidence="9">
        <name>Mn(2+)</name>
        <dbReference type="ChEBI" id="CHEBI:29035"/>
    </cofactor>
    <text evidence="9">Binds 2 manganese ions per subunit.</text>
</comment>
<dbReference type="Pfam" id="PF01676">
    <property type="entry name" value="Metalloenzyme"/>
    <property type="match status" value="1"/>
</dbReference>
<accession>A0A840IJT2</accession>
<evidence type="ECO:0000256" key="11">
    <source>
        <dbReference type="PIRSR" id="PIRSR001492-1"/>
    </source>
</evidence>
<evidence type="ECO:0000313" key="18">
    <source>
        <dbReference type="Proteomes" id="UP000585272"/>
    </source>
</evidence>
<comment type="function">
    <text evidence="2 9">Catalyzes the interconversion of 2-phosphoglycerate and 3-phosphoglycerate.</text>
</comment>
<feature type="region of interest" description="Disordered" evidence="14">
    <location>
        <begin position="511"/>
        <end position="539"/>
    </location>
</feature>
<feature type="binding site" evidence="9 13">
    <location>
        <position position="21"/>
    </location>
    <ligand>
        <name>Mn(2+)</name>
        <dbReference type="ChEBI" id="CHEBI:29035"/>
        <label>2</label>
    </ligand>
</feature>
<dbReference type="EMBL" id="JACHNU010000007">
    <property type="protein sequence ID" value="MBB4664501.1"/>
    <property type="molecule type" value="Genomic_DNA"/>
</dbReference>
<feature type="binding site" evidence="9 12">
    <location>
        <position position="200"/>
    </location>
    <ligand>
        <name>substrate</name>
    </ligand>
</feature>
<comment type="subunit">
    <text evidence="9">Monomer.</text>
</comment>
<feature type="binding site" evidence="9 12">
    <location>
        <position position="341"/>
    </location>
    <ligand>
        <name>substrate</name>
    </ligand>
</feature>
<comment type="catalytic activity">
    <reaction evidence="1 9">
        <text>(2R)-2-phosphoglycerate = (2R)-3-phosphoglycerate</text>
        <dbReference type="Rhea" id="RHEA:15901"/>
        <dbReference type="ChEBI" id="CHEBI:58272"/>
        <dbReference type="ChEBI" id="CHEBI:58289"/>
        <dbReference type="EC" id="5.4.2.12"/>
    </reaction>
</comment>
<evidence type="ECO:0000259" key="16">
    <source>
        <dbReference type="Pfam" id="PF06415"/>
    </source>
</evidence>
<dbReference type="SUPFAM" id="SSF64158">
    <property type="entry name" value="2,3-Bisphosphoglycerate-independent phosphoglycerate mutase, substrate-binding domain"/>
    <property type="match status" value="1"/>
</dbReference>
<organism evidence="17 18">
    <name type="scientific">Conexibacter arvalis</name>
    <dbReference type="NCBI Taxonomy" id="912552"/>
    <lineage>
        <taxon>Bacteria</taxon>
        <taxon>Bacillati</taxon>
        <taxon>Actinomycetota</taxon>
        <taxon>Thermoleophilia</taxon>
        <taxon>Solirubrobacterales</taxon>
        <taxon>Conexibacteraceae</taxon>
        <taxon>Conexibacter</taxon>
    </lineage>
</organism>
<dbReference type="InterPro" id="IPR005995">
    <property type="entry name" value="Pgm_bpd_ind"/>
</dbReference>
<evidence type="ECO:0000256" key="6">
    <source>
        <dbReference type="ARBA" id="ARBA00023152"/>
    </source>
</evidence>
<sequence length="539" mass="57276">MTLPRGARRLPAPRAALVVLDGWGIAPPGPGNAVSLAETPVFDELWADYPTTQLTAKGKAVGLPEGQMGNSEVGHLNLGAGTIVKQDLTRIDEAAEEGTLAQSEVLRAAFEAGAAEGRRVHLIGLVSEGGVHSSMRHLKALIELGASLGVSDLVVHAFTDGRDTLPKAGAGYLREVEGWMAAAGAGRIGSVIGRYFAMDRDKRWDRVQQAYDLLVHGIGQHHADSGPAAVEAAYAREETDEFVTATTVGGEARIRPEQDSVIGINFRPDRMREITLALADPAFGDVDRRGAAPVARYTCMTEYNEDWSYPVAFPPARPTVTLASTLAQAGATQLHVAETEKYPHVTYFFNGGEEHPYDGERRELAPSPRDVPTYDHKPEMSAREAARLFVDAWREDEPRFGIINFANADMVGHTGDIPAATKAVETVDECLGEVVRAVHESGGVVLITADHGNADHMLEPDGSPNTAHSLNPVPVIVTVPGVDLRDGGILADVAPTLLNLLGVEKPEQMTGTSLIAGSSPGGSDPVGRTRPGGSFSQPT</sequence>
<feature type="binding site" evidence="9 12">
    <location>
        <begin position="162"/>
        <end position="163"/>
    </location>
    <ligand>
        <name>substrate</name>
    </ligand>
</feature>
<dbReference type="InterPro" id="IPR006124">
    <property type="entry name" value="Metalloenzyme"/>
</dbReference>
<feature type="binding site" evidence="9 12">
    <location>
        <position position="132"/>
    </location>
    <ligand>
        <name>substrate</name>
    </ligand>
</feature>
<gene>
    <name evidence="9" type="primary">gpmI</name>
    <name evidence="17" type="ORF">BDZ31_004112</name>
</gene>
<dbReference type="Gene3D" id="3.40.720.10">
    <property type="entry name" value="Alkaline Phosphatase, subunit A"/>
    <property type="match status" value="1"/>
</dbReference>
<dbReference type="AlphaFoldDB" id="A0A840IJT2"/>
<dbReference type="UniPathway" id="UPA00109">
    <property type="reaction ID" value="UER00186"/>
</dbReference>
<evidence type="ECO:0000256" key="10">
    <source>
        <dbReference type="NCBIfam" id="TIGR01307"/>
    </source>
</evidence>
<dbReference type="PANTHER" id="PTHR31637">
    <property type="entry name" value="2,3-BISPHOSPHOGLYCERATE-INDEPENDENT PHOSPHOGLYCERATE MUTASE"/>
    <property type="match status" value="1"/>
</dbReference>
<keyword evidence="18" id="KW-1185">Reference proteome</keyword>
<feature type="binding site" evidence="9 13">
    <location>
        <position position="450"/>
    </location>
    <ligand>
        <name>Mn(2+)</name>
        <dbReference type="ChEBI" id="CHEBI:29035"/>
        <label>2</label>
    </ligand>
</feature>
<dbReference type="NCBIfam" id="TIGR01307">
    <property type="entry name" value="pgm_bpd_ind"/>
    <property type="match status" value="1"/>
</dbReference>
<dbReference type="FunFam" id="3.40.1450.10:FF:000002">
    <property type="entry name" value="2,3-bisphosphoglycerate-independent phosphoglycerate mutase"/>
    <property type="match status" value="1"/>
</dbReference>
<reference evidence="17 18" key="1">
    <citation type="submission" date="2020-08" db="EMBL/GenBank/DDBJ databases">
        <title>Genomic Encyclopedia of Archaeal and Bacterial Type Strains, Phase II (KMG-II): from individual species to whole genera.</title>
        <authorList>
            <person name="Goeker M."/>
        </authorList>
    </citation>
    <scope>NUCLEOTIDE SEQUENCE [LARGE SCALE GENOMIC DNA]</scope>
    <source>
        <strain evidence="17 18">DSM 23288</strain>
    </source>
</reference>
<dbReference type="GO" id="GO:0030145">
    <property type="term" value="F:manganese ion binding"/>
    <property type="evidence" value="ECO:0007669"/>
    <property type="project" value="UniProtKB-UniRule"/>
</dbReference>
<keyword evidence="5 9" id="KW-0479">Metal-binding</keyword>
<feature type="binding site" evidence="9 13">
    <location>
        <position position="468"/>
    </location>
    <ligand>
        <name>Mn(2+)</name>
        <dbReference type="ChEBI" id="CHEBI:29035"/>
        <label>1</label>
    </ligand>
</feature>
<dbReference type="Gene3D" id="3.40.1450.10">
    <property type="entry name" value="BPG-independent phosphoglycerate mutase, domain B"/>
    <property type="match status" value="1"/>
</dbReference>